<dbReference type="Proteomes" id="UP000251891">
    <property type="component" value="Unassembled WGS sequence"/>
</dbReference>
<evidence type="ECO:0008006" key="3">
    <source>
        <dbReference type="Google" id="ProtNLM"/>
    </source>
</evidence>
<proteinExistence type="predicted"/>
<organism evidence="1 2">
    <name type="scientific">Actinomadura craniellae</name>
    <dbReference type="NCBI Taxonomy" id="2231787"/>
    <lineage>
        <taxon>Bacteria</taxon>
        <taxon>Bacillati</taxon>
        <taxon>Actinomycetota</taxon>
        <taxon>Actinomycetes</taxon>
        <taxon>Streptosporangiales</taxon>
        <taxon>Thermomonosporaceae</taxon>
        <taxon>Actinomadura</taxon>
    </lineage>
</organism>
<name>A0A365GWV6_9ACTN</name>
<reference evidence="1 2" key="1">
    <citation type="submission" date="2018-06" db="EMBL/GenBank/DDBJ databases">
        <title>Actinomadura craniellae sp. nov. isolated from marine sponge Craniella sp.</title>
        <authorList>
            <person name="Li L."/>
            <person name="Xu Q.H."/>
            <person name="Lin H.W."/>
            <person name="Lu Y.H."/>
        </authorList>
    </citation>
    <scope>NUCLEOTIDE SEQUENCE [LARGE SCALE GENOMIC DNA]</scope>
    <source>
        <strain evidence="1 2">LHW63021</strain>
    </source>
</reference>
<gene>
    <name evidence="1" type="ORF">DPM19_31385</name>
</gene>
<evidence type="ECO:0000313" key="1">
    <source>
        <dbReference type="EMBL" id="RAY11311.1"/>
    </source>
</evidence>
<dbReference type="OrthoDB" id="4735425at2"/>
<evidence type="ECO:0000313" key="2">
    <source>
        <dbReference type="Proteomes" id="UP000251891"/>
    </source>
</evidence>
<comment type="caution">
    <text evidence="1">The sequence shown here is derived from an EMBL/GenBank/DDBJ whole genome shotgun (WGS) entry which is preliminary data.</text>
</comment>
<keyword evidence="2" id="KW-1185">Reference proteome</keyword>
<protein>
    <recommendedName>
        <fullName evidence="3">Addiction module toxin RelE</fullName>
    </recommendedName>
</protein>
<sequence>MVYFRRHAGDDPGEAVPGREFLRGCPAPVRAGFAAIVTQVAAAPPCRFAGGGYWEAMHGEMAGWFEVRKDGPRPGGGRGRHHYRLYCLLDYAAANAGRPLLVIVTGLHKPFRTTLTSADYAGVRRLGAEYLSRNPRSLA</sequence>
<dbReference type="EMBL" id="QLYX01000020">
    <property type="protein sequence ID" value="RAY11311.1"/>
    <property type="molecule type" value="Genomic_DNA"/>
</dbReference>
<dbReference type="AlphaFoldDB" id="A0A365GWV6"/>
<accession>A0A365GWV6</accession>